<dbReference type="InterPro" id="IPR058792">
    <property type="entry name" value="Beta-barrel_RND_2"/>
</dbReference>
<organism evidence="7 8">
    <name type="scientific">Blastomonas natatoria</name>
    <dbReference type="NCBI Taxonomy" id="34015"/>
    <lineage>
        <taxon>Bacteria</taxon>
        <taxon>Pseudomonadati</taxon>
        <taxon>Pseudomonadota</taxon>
        <taxon>Alphaproteobacteria</taxon>
        <taxon>Sphingomonadales</taxon>
        <taxon>Sphingomonadaceae</taxon>
        <taxon>Blastomonas</taxon>
    </lineage>
</organism>
<dbReference type="RefSeq" id="WP_110296960.1">
    <property type="nucleotide sequence ID" value="NZ_QJJM01000001.1"/>
</dbReference>
<dbReference type="PANTHER" id="PTHR30469">
    <property type="entry name" value="MULTIDRUG RESISTANCE PROTEIN MDTA"/>
    <property type="match status" value="1"/>
</dbReference>
<accession>A0A2V3VBK2</accession>
<feature type="transmembrane region" description="Helical" evidence="3">
    <location>
        <begin position="36"/>
        <end position="55"/>
    </location>
</feature>
<dbReference type="AlphaFoldDB" id="A0A2V3VBK2"/>
<comment type="caution">
    <text evidence="7">The sequence shown here is derived from an EMBL/GenBank/DDBJ whole genome shotgun (WGS) entry which is preliminary data.</text>
</comment>
<comment type="similarity">
    <text evidence="1">Belongs to the membrane fusion protein (MFP) (TC 8.A.1) family.</text>
</comment>
<dbReference type="GO" id="GO:1990281">
    <property type="term" value="C:efflux pump complex"/>
    <property type="evidence" value="ECO:0007669"/>
    <property type="project" value="TreeGrafter"/>
</dbReference>
<dbReference type="Proteomes" id="UP000248014">
    <property type="component" value="Unassembled WGS sequence"/>
</dbReference>
<feature type="domain" description="CusB-like beta-barrel" evidence="4">
    <location>
        <begin position="255"/>
        <end position="323"/>
    </location>
</feature>
<reference evidence="7 8" key="1">
    <citation type="submission" date="2018-05" db="EMBL/GenBank/DDBJ databases">
        <title>Genomic Encyclopedia of Type Strains, Phase IV (KMG-IV): sequencing the most valuable type-strain genomes for metagenomic binning, comparative biology and taxonomic classification.</title>
        <authorList>
            <person name="Goeker M."/>
        </authorList>
    </citation>
    <scope>NUCLEOTIDE SEQUENCE [LARGE SCALE GENOMIC DNA]</scope>
    <source>
        <strain evidence="7 8">DSM 3183</strain>
    </source>
</reference>
<name>A0A2V3VBK2_9SPHN</name>
<evidence type="ECO:0000256" key="2">
    <source>
        <dbReference type="SAM" id="Coils"/>
    </source>
</evidence>
<feature type="domain" description="CzcB-like barrel-sandwich hybrid" evidence="5">
    <location>
        <begin position="114"/>
        <end position="241"/>
    </location>
</feature>
<proteinExistence type="inferred from homology"/>
<gene>
    <name evidence="7" type="ORF">C7451_10122</name>
</gene>
<keyword evidence="2" id="KW-0175">Coiled coil</keyword>
<dbReference type="Gene3D" id="2.40.30.170">
    <property type="match status" value="1"/>
</dbReference>
<evidence type="ECO:0000259" key="4">
    <source>
        <dbReference type="Pfam" id="PF25954"/>
    </source>
</evidence>
<feature type="domain" description="YknX-like C-terminal permuted SH3-like" evidence="6">
    <location>
        <begin position="332"/>
        <end position="397"/>
    </location>
</feature>
<dbReference type="InterPro" id="IPR058637">
    <property type="entry name" value="YknX-like_C"/>
</dbReference>
<keyword evidence="8" id="KW-1185">Reference proteome</keyword>
<evidence type="ECO:0000259" key="5">
    <source>
        <dbReference type="Pfam" id="PF25973"/>
    </source>
</evidence>
<dbReference type="Pfam" id="PF25954">
    <property type="entry name" value="Beta-barrel_RND_2"/>
    <property type="match status" value="1"/>
</dbReference>
<dbReference type="Gene3D" id="1.10.287.470">
    <property type="entry name" value="Helix hairpin bin"/>
    <property type="match status" value="1"/>
</dbReference>
<dbReference type="Pfam" id="PF25989">
    <property type="entry name" value="YknX_C"/>
    <property type="match status" value="1"/>
</dbReference>
<evidence type="ECO:0000259" key="6">
    <source>
        <dbReference type="Pfam" id="PF25989"/>
    </source>
</evidence>
<feature type="coiled-coil region" evidence="2">
    <location>
        <begin position="191"/>
        <end position="218"/>
    </location>
</feature>
<dbReference type="Gene3D" id="2.40.420.20">
    <property type="match status" value="1"/>
</dbReference>
<dbReference type="SUPFAM" id="SSF111369">
    <property type="entry name" value="HlyD-like secretion proteins"/>
    <property type="match status" value="1"/>
</dbReference>
<keyword evidence="3" id="KW-1133">Transmembrane helix</keyword>
<evidence type="ECO:0000313" key="8">
    <source>
        <dbReference type="Proteomes" id="UP000248014"/>
    </source>
</evidence>
<dbReference type="InterPro" id="IPR006143">
    <property type="entry name" value="RND_pump_MFP"/>
</dbReference>
<dbReference type="NCBIfam" id="TIGR01730">
    <property type="entry name" value="RND_mfp"/>
    <property type="match status" value="1"/>
</dbReference>
<dbReference type="Gene3D" id="2.40.50.100">
    <property type="match status" value="1"/>
</dbReference>
<dbReference type="PANTHER" id="PTHR30469:SF15">
    <property type="entry name" value="HLYD FAMILY OF SECRETION PROTEINS"/>
    <property type="match status" value="1"/>
</dbReference>
<keyword evidence="3" id="KW-0812">Transmembrane</keyword>
<protein>
    <submittedName>
        <fullName evidence="7">RND family efflux transporter MFP subunit</fullName>
    </submittedName>
</protein>
<evidence type="ECO:0000256" key="3">
    <source>
        <dbReference type="SAM" id="Phobius"/>
    </source>
</evidence>
<dbReference type="EMBL" id="QJJM01000001">
    <property type="protein sequence ID" value="PXW78960.1"/>
    <property type="molecule type" value="Genomic_DNA"/>
</dbReference>
<dbReference type="GO" id="GO:0015562">
    <property type="term" value="F:efflux transmembrane transporter activity"/>
    <property type="evidence" value="ECO:0007669"/>
    <property type="project" value="TreeGrafter"/>
</dbReference>
<dbReference type="Pfam" id="PF25973">
    <property type="entry name" value="BSH_CzcB"/>
    <property type="match status" value="1"/>
</dbReference>
<dbReference type="InterPro" id="IPR058647">
    <property type="entry name" value="BSH_CzcB-like"/>
</dbReference>
<evidence type="ECO:0000313" key="7">
    <source>
        <dbReference type="EMBL" id="PXW78960.1"/>
    </source>
</evidence>
<sequence>MNYESSFGGDTITARSEDLYGSEGEVETRSRRRNTIIAAIVALAVLIAAGVYFFGGKPETAAGEGAQAGAGTTDSQAPAVTVIVPGSGAVERVINATGTLAARREMPIGIAGEGGQVVRVLVQPGDWVRTGEVLAVIDQDVQAQQARSLAAQIEVSQADAVLAQNELDRALQLVGRGFISKADVDRRRATRDAAVARVEVARAQLREAQARNGRLSIRAPESGLVLERNVEPGQVVGAGSGVLFRMAAGGEMELRAQMGEADLAALSVGVRADVRPVGSDRTFNGRVWQVAPIINETSRQGIARIALGYDKALRPGGFASAAVISGSSQAPVLPESAVLSDDKGSYVYIVGKDNKVERRDVTTGTVTSRGIAIASGITGKERVVLYAGGFLNPGETVRPQMQGGKRS</sequence>
<keyword evidence="3" id="KW-0472">Membrane</keyword>
<evidence type="ECO:0000256" key="1">
    <source>
        <dbReference type="ARBA" id="ARBA00009477"/>
    </source>
</evidence>
<dbReference type="OrthoDB" id="7422354at2"/>